<dbReference type="EMBL" id="PGCJ01000238">
    <property type="protein sequence ID" value="PLW36482.1"/>
    <property type="molecule type" value="Genomic_DNA"/>
</dbReference>
<reference evidence="1 2" key="1">
    <citation type="submission" date="2017-11" db="EMBL/GenBank/DDBJ databases">
        <title>De novo assembly and phasing of dikaryotic genomes from two isolates of Puccinia coronata f. sp. avenae, the causal agent of oat crown rust.</title>
        <authorList>
            <person name="Miller M.E."/>
            <person name="Zhang Y."/>
            <person name="Omidvar V."/>
            <person name="Sperschneider J."/>
            <person name="Schwessinger B."/>
            <person name="Raley C."/>
            <person name="Palmer J.M."/>
            <person name="Garnica D."/>
            <person name="Upadhyaya N."/>
            <person name="Rathjen J."/>
            <person name="Taylor J.M."/>
            <person name="Park R.F."/>
            <person name="Dodds P.N."/>
            <person name="Hirsch C.D."/>
            <person name="Kianian S.F."/>
            <person name="Figueroa M."/>
        </authorList>
    </citation>
    <scope>NUCLEOTIDE SEQUENCE [LARGE SCALE GENOMIC DNA]</scope>
    <source>
        <strain evidence="1">12NC29</strain>
    </source>
</reference>
<proteinExistence type="predicted"/>
<name>A0A2N5UFF9_9BASI</name>
<evidence type="ECO:0000313" key="2">
    <source>
        <dbReference type="Proteomes" id="UP000235388"/>
    </source>
</evidence>
<sequence>MSLYSTVKALSTEFDFQSLFKNSHNSFRLLQPQLTQDLCCHLALLDHAFRISRLPTPTFRPLHTSRLINSSPPINIFITVG</sequence>
<accession>A0A2N5UFF9</accession>
<evidence type="ECO:0000313" key="1">
    <source>
        <dbReference type="EMBL" id="PLW36482.1"/>
    </source>
</evidence>
<dbReference type="AlphaFoldDB" id="A0A2N5UFF9"/>
<gene>
    <name evidence="1" type="ORF">PCANC_19261</name>
</gene>
<comment type="caution">
    <text evidence="1">The sequence shown here is derived from an EMBL/GenBank/DDBJ whole genome shotgun (WGS) entry which is preliminary data.</text>
</comment>
<protein>
    <submittedName>
        <fullName evidence="1">Uncharacterized protein</fullName>
    </submittedName>
</protein>
<dbReference type="Proteomes" id="UP000235388">
    <property type="component" value="Unassembled WGS sequence"/>
</dbReference>
<keyword evidence="2" id="KW-1185">Reference proteome</keyword>
<organism evidence="1 2">
    <name type="scientific">Puccinia coronata f. sp. avenae</name>
    <dbReference type="NCBI Taxonomy" id="200324"/>
    <lineage>
        <taxon>Eukaryota</taxon>
        <taxon>Fungi</taxon>
        <taxon>Dikarya</taxon>
        <taxon>Basidiomycota</taxon>
        <taxon>Pucciniomycotina</taxon>
        <taxon>Pucciniomycetes</taxon>
        <taxon>Pucciniales</taxon>
        <taxon>Pucciniaceae</taxon>
        <taxon>Puccinia</taxon>
    </lineage>
</organism>